<dbReference type="PROSITE" id="PS00922">
    <property type="entry name" value="TRANSGLYCOSYLASE"/>
    <property type="match status" value="1"/>
</dbReference>
<dbReference type="PANTHER" id="PTHR33734">
    <property type="entry name" value="LYSM DOMAIN-CONTAINING GPI-ANCHORED PROTEIN 2"/>
    <property type="match status" value="1"/>
</dbReference>
<evidence type="ECO:0000256" key="2">
    <source>
        <dbReference type="SAM" id="MobiDB-lite"/>
    </source>
</evidence>
<dbReference type="Proteomes" id="UP001500454">
    <property type="component" value="Unassembled WGS sequence"/>
</dbReference>
<dbReference type="SUPFAM" id="SSF53955">
    <property type="entry name" value="Lysozyme-like"/>
    <property type="match status" value="1"/>
</dbReference>
<accession>A0ABP8IZY8</accession>
<evidence type="ECO:0000313" key="5">
    <source>
        <dbReference type="EMBL" id="GAA4382449.1"/>
    </source>
</evidence>
<reference evidence="6" key="1">
    <citation type="journal article" date="2019" name="Int. J. Syst. Evol. Microbiol.">
        <title>The Global Catalogue of Microorganisms (GCM) 10K type strain sequencing project: providing services to taxonomists for standard genome sequencing and annotation.</title>
        <authorList>
            <consortium name="The Broad Institute Genomics Platform"/>
            <consortium name="The Broad Institute Genome Sequencing Center for Infectious Disease"/>
            <person name="Wu L."/>
            <person name="Ma J."/>
        </authorList>
    </citation>
    <scope>NUCLEOTIDE SEQUENCE [LARGE SCALE GENOMIC DNA]</scope>
    <source>
        <strain evidence="6">JCM 17924</strain>
    </source>
</reference>
<dbReference type="InterPro" id="IPR023346">
    <property type="entry name" value="Lysozyme-like_dom_sf"/>
</dbReference>
<dbReference type="Pfam" id="PF01464">
    <property type="entry name" value="SLT"/>
    <property type="match status" value="1"/>
</dbReference>
<dbReference type="Gene3D" id="3.10.350.10">
    <property type="entry name" value="LysM domain"/>
    <property type="match status" value="3"/>
</dbReference>
<protein>
    <recommendedName>
        <fullName evidence="4">LysM domain-containing protein</fullName>
    </recommendedName>
</protein>
<gene>
    <name evidence="5" type="ORF">GCM10023186_22790</name>
</gene>
<evidence type="ECO:0000259" key="4">
    <source>
        <dbReference type="PROSITE" id="PS51782"/>
    </source>
</evidence>
<proteinExistence type="inferred from homology"/>
<dbReference type="Pfam" id="PF01476">
    <property type="entry name" value="LysM"/>
    <property type="match status" value="3"/>
</dbReference>
<sequence length="696" mass="76918">MKRPIRASALLLLAAAFARPSAAQTQPTLPPTVQPEISPEVVNPDDTVRVLLQLQPDSLVAEPVEIDPARLAWLQTAPDLRDLVCDRIGCFETDVPHTFNAMVMSYVTYFTSRNRTYTQRVLERENLYFPIFEKYLAKYGLPQDLKYLSVVESALIPTAKSRVGATGLWQFMGPTAGDLRLKRDEWVDERMDPEKSTEAACKHLRYLYGIFHDWELVLAAYNWGAGNMQRVMRRTGKKDFWALYPNLPKETRNYVPTFTAIMYAMKYAEQHQLHSPELKYQHAQVMDTLQLSGRPFDVRRLSQAIGLDSAAVPRLNPELIKHYLPAGYRPYAVKFPAASRPLLQEVDRATLFEFCRPQSELPQPIQPLPPRLNGVEPFPSAALASAADRPPEPGAESTLESNRTRRKLHTVRRGQTLAELADWYGVSQTQLRRWNGLAKGKALKPNQKLVVFVPAKEPRSTETIVVAAKATAPAVAAAPRTPAEMGVNVTKQPVARPAKTTVAATPEPAVEASEETAVVKSSGRTAQPTLAKADKPVDKEPAPTNEPTVSETAAAQAQNQAAAATEYVVRKGDYLTKLAREQGLSVEQLMAWNKLKNAVVTPGQKLRLTAPADAESEAVAVTPVVSPAAKATAAGKAPREKQPLPALPNRVHIVQPGDTLYNISRRYQGLTVEQLRKLNDLKSDEVKPGQKLIVAS</sequence>
<dbReference type="Gene3D" id="1.10.530.10">
    <property type="match status" value="1"/>
</dbReference>
<dbReference type="InterPro" id="IPR036779">
    <property type="entry name" value="LysM_dom_sf"/>
</dbReference>
<dbReference type="RefSeq" id="WP_345224278.1">
    <property type="nucleotide sequence ID" value="NZ_BAABHA010000006.1"/>
</dbReference>
<feature type="signal peptide" evidence="3">
    <location>
        <begin position="1"/>
        <end position="23"/>
    </location>
</feature>
<dbReference type="PANTHER" id="PTHR33734:SF22">
    <property type="entry name" value="MEMBRANE-BOUND LYTIC MUREIN TRANSGLYCOSYLASE D"/>
    <property type="match status" value="1"/>
</dbReference>
<feature type="domain" description="LysM" evidence="4">
    <location>
        <begin position="565"/>
        <end position="608"/>
    </location>
</feature>
<comment type="caution">
    <text evidence="5">The sequence shown here is derived from an EMBL/GenBank/DDBJ whole genome shotgun (WGS) entry which is preliminary data.</text>
</comment>
<evidence type="ECO:0000313" key="6">
    <source>
        <dbReference type="Proteomes" id="UP001500454"/>
    </source>
</evidence>
<feature type="region of interest" description="Disordered" evidence="2">
    <location>
        <begin position="383"/>
        <end position="405"/>
    </location>
</feature>
<dbReference type="SUPFAM" id="SSF54106">
    <property type="entry name" value="LysM domain"/>
    <property type="match status" value="3"/>
</dbReference>
<keyword evidence="6" id="KW-1185">Reference proteome</keyword>
<evidence type="ECO:0000256" key="1">
    <source>
        <dbReference type="ARBA" id="ARBA00007734"/>
    </source>
</evidence>
<dbReference type="SMART" id="SM00257">
    <property type="entry name" value="LysM"/>
    <property type="match status" value="3"/>
</dbReference>
<feature type="compositionally biased region" description="Basic and acidic residues" evidence="2">
    <location>
        <begin position="532"/>
        <end position="541"/>
    </location>
</feature>
<dbReference type="CDD" id="cd16894">
    <property type="entry name" value="MltD-like"/>
    <property type="match status" value="1"/>
</dbReference>
<feature type="region of interest" description="Disordered" evidence="2">
    <location>
        <begin position="501"/>
        <end position="557"/>
    </location>
</feature>
<name>A0ABP8IZY8_9BACT</name>
<comment type="similarity">
    <text evidence="1">Belongs to the transglycosylase Slt family.</text>
</comment>
<feature type="domain" description="LysM" evidence="4">
    <location>
        <begin position="650"/>
        <end position="694"/>
    </location>
</feature>
<evidence type="ECO:0000256" key="3">
    <source>
        <dbReference type="SAM" id="SignalP"/>
    </source>
</evidence>
<dbReference type="InterPro" id="IPR000189">
    <property type="entry name" value="Transglyc_AS"/>
</dbReference>
<dbReference type="EMBL" id="BAABHA010000006">
    <property type="protein sequence ID" value="GAA4382449.1"/>
    <property type="molecule type" value="Genomic_DNA"/>
</dbReference>
<dbReference type="PROSITE" id="PS51782">
    <property type="entry name" value="LYSM"/>
    <property type="match status" value="3"/>
</dbReference>
<dbReference type="InterPro" id="IPR008258">
    <property type="entry name" value="Transglycosylase_SLT_dom_1"/>
</dbReference>
<feature type="chain" id="PRO_5046853845" description="LysM domain-containing protein" evidence="3">
    <location>
        <begin position="24"/>
        <end position="696"/>
    </location>
</feature>
<organism evidence="5 6">
    <name type="scientific">Hymenobacter koreensis</name>
    <dbReference type="NCBI Taxonomy" id="1084523"/>
    <lineage>
        <taxon>Bacteria</taxon>
        <taxon>Pseudomonadati</taxon>
        <taxon>Bacteroidota</taxon>
        <taxon>Cytophagia</taxon>
        <taxon>Cytophagales</taxon>
        <taxon>Hymenobacteraceae</taxon>
        <taxon>Hymenobacter</taxon>
    </lineage>
</organism>
<dbReference type="InterPro" id="IPR018392">
    <property type="entry name" value="LysM"/>
</dbReference>
<feature type="domain" description="LysM" evidence="4">
    <location>
        <begin position="407"/>
        <end position="451"/>
    </location>
</feature>
<keyword evidence="3" id="KW-0732">Signal</keyword>
<dbReference type="CDD" id="cd00118">
    <property type="entry name" value="LysM"/>
    <property type="match status" value="3"/>
</dbReference>